<dbReference type="EMBL" id="JAGKQM010002140">
    <property type="protein sequence ID" value="KAH0850142.1"/>
    <property type="molecule type" value="Genomic_DNA"/>
</dbReference>
<gene>
    <name evidence="1" type="ORF">HID58_095745</name>
</gene>
<name>A0ABQ7X2M5_BRANA</name>
<comment type="caution">
    <text evidence="1">The sequence shown here is derived from an EMBL/GenBank/DDBJ whole genome shotgun (WGS) entry which is preliminary data.</text>
</comment>
<proteinExistence type="predicted"/>
<evidence type="ECO:0000313" key="1">
    <source>
        <dbReference type="EMBL" id="KAH0850142.1"/>
    </source>
</evidence>
<protein>
    <submittedName>
        <fullName evidence="1">Uncharacterized protein</fullName>
    </submittedName>
</protein>
<organism evidence="1 2">
    <name type="scientific">Brassica napus</name>
    <name type="common">Rape</name>
    <dbReference type="NCBI Taxonomy" id="3708"/>
    <lineage>
        <taxon>Eukaryota</taxon>
        <taxon>Viridiplantae</taxon>
        <taxon>Streptophyta</taxon>
        <taxon>Embryophyta</taxon>
        <taxon>Tracheophyta</taxon>
        <taxon>Spermatophyta</taxon>
        <taxon>Magnoliopsida</taxon>
        <taxon>eudicotyledons</taxon>
        <taxon>Gunneridae</taxon>
        <taxon>Pentapetalae</taxon>
        <taxon>rosids</taxon>
        <taxon>malvids</taxon>
        <taxon>Brassicales</taxon>
        <taxon>Brassicaceae</taxon>
        <taxon>Brassiceae</taxon>
        <taxon>Brassica</taxon>
    </lineage>
</organism>
<dbReference type="Proteomes" id="UP000824890">
    <property type="component" value="Unassembled WGS sequence"/>
</dbReference>
<feature type="non-terminal residue" evidence="1">
    <location>
        <position position="1"/>
    </location>
</feature>
<keyword evidence="2" id="KW-1185">Reference proteome</keyword>
<reference evidence="1 2" key="1">
    <citation type="submission" date="2021-05" db="EMBL/GenBank/DDBJ databases">
        <title>Genome Assembly of Synthetic Allotetraploid Brassica napus Reveals Homoeologous Exchanges between Subgenomes.</title>
        <authorList>
            <person name="Davis J.T."/>
        </authorList>
    </citation>
    <scope>NUCLEOTIDE SEQUENCE [LARGE SCALE GENOMIC DNA]</scope>
    <source>
        <strain evidence="2">cv. Da-Ae</strain>
        <tissue evidence="1">Seedling</tissue>
    </source>
</reference>
<accession>A0ABQ7X2M5</accession>
<sequence length="210" mass="24024">RGRYGRPYGWYGLYGHDQLKTDGLDHLKLFEGCANIGHWCMVMAIRDSEKHQMESRRCFGGKKIQTRVGAKYGKYGLVRMVHDRLATAGKEEQARLCIWTVKRADTQALLTILSLIQSGAYKQLVKHQDEKHQMESRRCFGGKKIQTRVGAKYGKYGLVRMVHDRLATAGKEEQARLCIWTVKRADTQALLTILSLIQSGAYKQLVKHQE</sequence>
<evidence type="ECO:0000313" key="2">
    <source>
        <dbReference type="Proteomes" id="UP000824890"/>
    </source>
</evidence>